<comment type="subcellular location">
    <subcellularLocation>
        <location evidence="1">Cell outer membrane</location>
    </subcellularLocation>
</comment>
<evidence type="ECO:0000256" key="3">
    <source>
        <dbReference type="ARBA" id="ARBA00023136"/>
    </source>
</evidence>
<feature type="domain" description="Secretin/TonB short N-terminal" evidence="7">
    <location>
        <begin position="68"/>
        <end position="117"/>
    </location>
</feature>
<evidence type="ECO:0000256" key="5">
    <source>
        <dbReference type="SAM" id="MobiDB-lite"/>
    </source>
</evidence>
<keyword evidence="9" id="KW-1185">Reference proteome</keyword>
<protein>
    <recommendedName>
        <fullName evidence="7">Secretin/TonB short N-terminal domain-containing protein</fullName>
    </recommendedName>
</protein>
<dbReference type="PANTHER" id="PTHR40980:SF4">
    <property type="entry name" value="TONB-DEPENDENT RECEPTOR-LIKE BETA-BARREL DOMAIN-CONTAINING PROTEIN"/>
    <property type="match status" value="1"/>
</dbReference>
<dbReference type="Proteomes" id="UP000239504">
    <property type="component" value="Unassembled WGS sequence"/>
</dbReference>
<dbReference type="Gene3D" id="2.60.40.1120">
    <property type="entry name" value="Carboxypeptidase-like, regulatory domain"/>
    <property type="match status" value="1"/>
</dbReference>
<dbReference type="SMART" id="SM00965">
    <property type="entry name" value="STN"/>
    <property type="match status" value="1"/>
</dbReference>
<dbReference type="InterPro" id="IPR036942">
    <property type="entry name" value="Beta-barrel_TonB_sf"/>
</dbReference>
<organism evidence="8 9">
    <name type="scientific">Hyphococcus luteus</name>
    <dbReference type="NCBI Taxonomy" id="2058213"/>
    <lineage>
        <taxon>Bacteria</taxon>
        <taxon>Pseudomonadati</taxon>
        <taxon>Pseudomonadota</taxon>
        <taxon>Alphaproteobacteria</taxon>
        <taxon>Parvularculales</taxon>
        <taxon>Parvularculaceae</taxon>
        <taxon>Hyphococcus</taxon>
    </lineage>
</organism>
<dbReference type="PANTHER" id="PTHR40980">
    <property type="entry name" value="PLUG DOMAIN-CONTAINING PROTEIN"/>
    <property type="match status" value="1"/>
</dbReference>
<dbReference type="Pfam" id="PF13620">
    <property type="entry name" value="CarboxypepD_reg"/>
    <property type="match status" value="1"/>
</dbReference>
<gene>
    <name evidence="8" type="ORF">CW354_04530</name>
</gene>
<dbReference type="SUPFAM" id="SSF56935">
    <property type="entry name" value="Porins"/>
    <property type="match status" value="1"/>
</dbReference>
<keyword evidence="4" id="KW-0998">Cell outer membrane</keyword>
<evidence type="ECO:0000256" key="4">
    <source>
        <dbReference type="ARBA" id="ARBA00023237"/>
    </source>
</evidence>
<evidence type="ECO:0000256" key="6">
    <source>
        <dbReference type="SAM" id="SignalP"/>
    </source>
</evidence>
<accession>A0A2S7K9M5</accession>
<dbReference type="InterPro" id="IPR011662">
    <property type="entry name" value="Secretin/TonB_short_N"/>
</dbReference>
<evidence type="ECO:0000259" key="7">
    <source>
        <dbReference type="SMART" id="SM00965"/>
    </source>
</evidence>
<keyword evidence="2" id="KW-0813">Transport</keyword>
<dbReference type="InterPro" id="IPR012910">
    <property type="entry name" value="Plug_dom"/>
</dbReference>
<proteinExistence type="predicted"/>
<reference evidence="8 9" key="1">
    <citation type="submission" date="2017-12" db="EMBL/GenBank/DDBJ databases">
        <authorList>
            <person name="Hurst M.R.H."/>
        </authorList>
    </citation>
    <scope>NUCLEOTIDE SEQUENCE [LARGE SCALE GENOMIC DNA]</scope>
    <source>
        <strain evidence="8 9">SY-3-19</strain>
    </source>
</reference>
<dbReference type="OrthoDB" id="5476657at2"/>
<comment type="caution">
    <text evidence="8">The sequence shown here is derived from an EMBL/GenBank/DDBJ whole genome shotgun (WGS) entry which is preliminary data.</text>
</comment>
<dbReference type="GO" id="GO:0009279">
    <property type="term" value="C:cell outer membrane"/>
    <property type="evidence" value="ECO:0007669"/>
    <property type="project" value="UniProtKB-SubCell"/>
</dbReference>
<dbReference type="SUPFAM" id="SSF49464">
    <property type="entry name" value="Carboxypeptidase regulatory domain-like"/>
    <property type="match status" value="1"/>
</dbReference>
<dbReference type="InterPro" id="IPR010104">
    <property type="entry name" value="TonB_rcpt_bac"/>
</dbReference>
<dbReference type="Gene3D" id="3.55.50.30">
    <property type="match status" value="1"/>
</dbReference>
<name>A0A2S7K9M5_9PROT</name>
<dbReference type="Pfam" id="PF07715">
    <property type="entry name" value="Plug"/>
    <property type="match status" value="1"/>
</dbReference>
<evidence type="ECO:0000313" key="8">
    <source>
        <dbReference type="EMBL" id="PQA89210.1"/>
    </source>
</evidence>
<sequence length="1204" mass="130469">MTKSANNFKGDHAKIERRKTRYLAGASLAAMLVSATAPALAEEKKFDIDAGPAAKALNAFAKQADASVVFAYDAVEGYNTNGLEGEFEPNVALGKLIDGTGLSVFAGEGGAFAVRANARQADLGGVITVAQTENATQGMSVEPRATGPSGDGAPVTVTGGVKDERTGGNLKGALVEIEETGQSTSTDDLGNFRFPSVRPGSYTLRISYLGYRDVVAAIDVAPGRRFDQSFAMKGGSGDDVVVVYGSRSARAQALNQERTAENVSTVISGDLLGNFTGTTLSESLRRAPGVIFERDAQTGDGANIIVRGLEPDLNTVKLNGVELPEGSGTGRSASLSNVLTESISKVTISKTLMPNQDSSGTGALIEIETKTPLDRPRRYASFTLEGAKRANDFNESFLAAGTVSGTFGREDQFGLSASVQYRDRDVSKVRLSTDLRFGQYLPLHADGSPVTSVSQIDPRTPFPYEGAAAAVYADGFSVNLDDAQTKNLALTISGAWRISDHTELSFDFQRLDQDDVTVWRQSSLSSSNSYSVRPVLALGGEARSALGWNGSVYGGSLYALRNEEKLTDVYSFRGQSEVDKWRFTYAAGYANGRRTNPERTLTTSFPNQVLDSSYVASSATDTVEGRILSLFAPRTAGEGGLPDLLLSEAGFDYFQNPDNTAFSSVAETTFWGRNEKFNGEASVRRDFENGYLDYLDFGASYEVSKFSNGYPGSVSYAGVRMPPLFSFPSLSDVGLGFSEGSLSSIGIDSPVSLISKEDLIGFIDAVPDLELVCDPSSVSGCPTGALIYKSVFDRDPRLSEAFTKENEFAAYIQGKVDVGKFEFIGGVRMSRVELEATNLNSPNIYEAGGYDIAFRESNIRLVSEKATQTEYLPRMLINYRQSDNLIFRAGYYMSIARPQVSLLSSEPTVLLFLLPFFGPNGDQPQLFVSKGNPDLKSARTHSLDFSAEYYDRDIGVLKIGAFYKNISNLLESNVTSGEAVLDQVREILPDDPRFQDVLDNPQDYDLILQVPANNPDSAKIWGIETSIEKQLTFLPGFWGGFGVYANYTFTDSSKNQPINWSQRPVLDGDGNVSGFESADITVPNVAFNGQAKHSGTAGLTYNKYGIDANLAYTKQARRQLSFEKNNLSRYEEAYGTLDLRLEYRFDQSFGDFRIYLEGADLLHGANDPSISQSVGADDGYTSKYIRLENYFGGRQFRVGVTGAF</sequence>
<dbReference type="AlphaFoldDB" id="A0A2S7K9M5"/>
<feature type="region of interest" description="Disordered" evidence="5">
    <location>
        <begin position="140"/>
        <end position="162"/>
    </location>
</feature>
<evidence type="ECO:0000256" key="1">
    <source>
        <dbReference type="ARBA" id="ARBA00004442"/>
    </source>
</evidence>
<dbReference type="NCBIfam" id="TIGR01782">
    <property type="entry name" value="TonB-Xanth-Caul"/>
    <property type="match status" value="1"/>
</dbReference>
<keyword evidence="6" id="KW-0732">Signal</keyword>
<evidence type="ECO:0000313" key="9">
    <source>
        <dbReference type="Proteomes" id="UP000239504"/>
    </source>
</evidence>
<dbReference type="EMBL" id="PJCH01000003">
    <property type="protein sequence ID" value="PQA89210.1"/>
    <property type="molecule type" value="Genomic_DNA"/>
</dbReference>
<dbReference type="RefSeq" id="WP_104828848.1">
    <property type="nucleotide sequence ID" value="NZ_PJCH01000003.1"/>
</dbReference>
<dbReference type="InterPro" id="IPR037066">
    <property type="entry name" value="Plug_dom_sf"/>
</dbReference>
<dbReference type="Gene3D" id="2.40.170.20">
    <property type="entry name" value="TonB-dependent receptor, beta-barrel domain"/>
    <property type="match status" value="1"/>
</dbReference>
<dbReference type="InterPro" id="IPR041700">
    <property type="entry name" value="OMP_b-brl_3"/>
</dbReference>
<dbReference type="InterPro" id="IPR008969">
    <property type="entry name" value="CarboxyPept-like_regulatory"/>
</dbReference>
<evidence type="ECO:0000256" key="2">
    <source>
        <dbReference type="ARBA" id="ARBA00022448"/>
    </source>
</evidence>
<dbReference type="Gene3D" id="2.170.130.10">
    <property type="entry name" value="TonB-dependent receptor, plug domain"/>
    <property type="match status" value="1"/>
</dbReference>
<dbReference type="Pfam" id="PF14905">
    <property type="entry name" value="OMP_b-brl_3"/>
    <property type="match status" value="1"/>
</dbReference>
<feature type="chain" id="PRO_5015621704" description="Secretin/TonB short N-terminal domain-containing protein" evidence="6">
    <location>
        <begin position="42"/>
        <end position="1204"/>
    </location>
</feature>
<feature type="signal peptide" evidence="6">
    <location>
        <begin position="1"/>
        <end position="41"/>
    </location>
</feature>
<keyword evidence="3" id="KW-0472">Membrane</keyword>